<dbReference type="UniPathway" id="UPA00241">
    <property type="reaction ID" value="UER00355"/>
</dbReference>
<comment type="subunit">
    <text evidence="4">Homohexamer.</text>
</comment>
<evidence type="ECO:0000256" key="1">
    <source>
        <dbReference type="ARBA" id="ARBA00022679"/>
    </source>
</evidence>
<dbReference type="CDD" id="cd02163">
    <property type="entry name" value="PPAT"/>
    <property type="match status" value="1"/>
</dbReference>
<feature type="binding site" evidence="4">
    <location>
        <position position="74"/>
    </location>
    <ligand>
        <name>substrate</name>
    </ligand>
</feature>
<keyword evidence="1 4" id="KW-0808">Transferase</keyword>
<comment type="similarity">
    <text evidence="4">Belongs to the bacterial CoaD family.</text>
</comment>
<comment type="function">
    <text evidence="4">Reversibly transfers an adenylyl group from ATP to 4'-phosphopantetheine, yielding dephospho-CoA (dPCoA) and pyrophosphate.</text>
</comment>
<feature type="binding site" evidence="4">
    <location>
        <position position="42"/>
    </location>
    <ligand>
        <name>substrate</name>
    </ligand>
</feature>
<evidence type="ECO:0000256" key="2">
    <source>
        <dbReference type="ARBA" id="ARBA00022741"/>
    </source>
</evidence>
<feature type="binding site" evidence="4">
    <location>
        <position position="18"/>
    </location>
    <ligand>
        <name>ATP</name>
        <dbReference type="ChEBI" id="CHEBI:30616"/>
    </ligand>
</feature>
<comment type="pathway">
    <text evidence="4">Cofactor biosynthesis; coenzyme A biosynthesis; CoA from (R)-pantothenate: step 4/5.</text>
</comment>
<keyword evidence="4" id="KW-0963">Cytoplasm</keyword>
<feature type="binding site" evidence="4">
    <location>
        <position position="99"/>
    </location>
    <ligand>
        <name>ATP</name>
        <dbReference type="ChEBI" id="CHEBI:30616"/>
    </ligand>
</feature>
<keyword evidence="2 4" id="KW-0547">Nucleotide-binding</keyword>
<dbReference type="GO" id="GO:0004595">
    <property type="term" value="F:pantetheine-phosphate adenylyltransferase activity"/>
    <property type="evidence" value="ECO:0007669"/>
    <property type="project" value="UniProtKB-UniRule"/>
</dbReference>
<dbReference type="InterPro" id="IPR001980">
    <property type="entry name" value="PPAT"/>
</dbReference>
<reference evidence="6" key="1">
    <citation type="submission" date="2020-10" db="EMBL/GenBank/DDBJ databases">
        <authorList>
            <person name="Szabo G."/>
        </authorList>
    </citation>
    <scope>NUCLEOTIDE SEQUENCE</scope>
    <source>
        <strain evidence="6">PROFFT</strain>
    </source>
</reference>
<dbReference type="EMBL" id="LR890047">
    <property type="protein sequence ID" value="CAD6508020.1"/>
    <property type="molecule type" value="Genomic_DNA"/>
</dbReference>
<feature type="binding site" evidence="4">
    <location>
        <begin position="89"/>
        <end position="91"/>
    </location>
    <ligand>
        <name>ATP</name>
        <dbReference type="ChEBI" id="CHEBI:30616"/>
    </ligand>
</feature>
<organism evidence="6 7">
    <name type="scientific">Candidatus Profftia tarda</name>
    <dbReference type="NCBI Taxonomy" id="1177216"/>
    <lineage>
        <taxon>Bacteria</taxon>
        <taxon>Pseudomonadati</taxon>
        <taxon>Pseudomonadota</taxon>
        <taxon>Gammaproteobacteria</taxon>
        <taxon>Enterobacterales</taxon>
        <taxon>Enterobacteriaceae</taxon>
        <taxon>Candidatus Profftia</taxon>
    </lineage>
</organism>
<keyword evidence="4" id="KW-0460">Magnesium</keyword>
<feature type="binding site" evidence="4">
    <location>
        <position position="88"/>
    </location>
    <ligand>
        <name>substrate</name>
    </ligand>
</feature>
<keyword evidence="4" id="KW-0173">Coenzyme A biosynthesis</keyword>
<comment type="catalytic activity">
    <reaction evidence="4">
        <text>(R)-4'-phosphopantetheine + ATP + H(+) = 3'-dephospho-CoA + diphosphate</text>
        <dbReference type="Rhea" id="RHEA:19801"/>
        <dbReference type="ChEBI" id="CHEBI:15378"/>
        <dbReference type="ChEBI" id="CHEBI:30616"/>
        <dbReference type="ChEBI" id="CHEBI:33019"/>
        <dbReference type="ChEBI" id="CHEBI:57328"/>
        <dbReference type="ChEBI" id="CHEBI:61723"/>
        <dbReference type="EC" id="2.7.7.3"/>
    </reaction>
</comment>
<feature type="domain" description="Cytidyltransferase-like" evidence="5">
    <location>
        <begin position="6"/>
        <end position="134"/>
    </location>
</feature>
<keyword evidence="4 6" id="KW-0548">Nucleotidyltransferase</keyword>
<dbReference type="HAMAP" id="MF_00151">
    <property type="entry name" value="PPAT_bact"/>
    <property type="match status" value="1"/>
</dbReference>
<dbReference type="PANTHER" id="PTHR21342">
    <property type="entry name" value="PHOSPHOPANTETHEINE ADENYLYLTRANSFERASE"/>
    <property type="match status" value="1"/>
</dbReference>
<proteinExistence type="inferred from homology"/>
<feature type="binding site" evidence="4">
    <location>
        <begin position="10"/>
        <end position="11"/>
    </location>
    <ligand>
        <name>ATP</name>
        <dbReference type="ChEBI" id="CHEBI:30616"/>
    </ligand>
</feature>
<evidence type="ECO:0000256" key="3">
    <source>
        <dbReference type="ARBA" id="ARBA00022840"/>
    </source>
</evidence>
<dbReference type="NCBIfam" id="TIGR00125">
    <property type="entry name" value="cyt_tran_rel"/>
    <property type="match status" value="1"/>
</dbReference>
<evidence type="ECO:0000259" key="5">
    <source>
        <dbReference type="Pfam" id="PF01467"/>
    </source>
</evidence>
<accession>A0A8E4EZU2</accession>
<dbReference type="KEGG" id="ptf:PROFFT_A_01210"/>
<dbReference type="RefSeq" id="WP_216782560.1">
    <property type="nucleotide sequence ID" value="NZ_LR890047.1"/>
</dbReference>
<dbReference type="Pfam" id="PF01467">
    <property type="entry name" value="CTP_transf_like"/>
    <property type="match status" value="1"/>
</dbReference>
<feature type="binding site" evidence="4">
    <location>
        <begin position="124"/>
        <end position="130"/>
    </location>
    <ligand>
        <name>ATP</name>
        <dbReference type="ChEBI" id="CHEBI:30616"/>
    </ligand>
</feature>
<evidence type="ECO:0000313" key="6">
    <source>
        <dbReference type="EMBL" id="CAD6508020.1"/>
    </source>
</evidence>
<dbReference type="NCBIfam" id="TIGR01510">
    <property type="entry name" value="coaD_prev_kdtB"/>
    <property type="match status" value="1"/>
</dbReference>
<feature type="site" description="Transition state stabilizer" evidence="4">
    <location>
        <position position="18"/>
    </location>
</feature>
<gene>
    <name evidence="4 6" type="primary">coaD</name>
    <name evidence="6" type="ORF">PROFFT_A_01210</name>
</gene>
<dbReference type="GO" id="GO:0005737">
    <property type="term" value="C:cytoplasm"/>
    <property type="evidence" value="ECO:0007669"/>
    <property type="project" value="UniProtKB-SubCell"/>
</dbReference>
<name>A0A8E4EZU2_9ENTR</name>
<evidence type="ECO:0000313" key="7">
    <source>
        <dbReference type="Proteomes" id="UP000683585"/>
    </source>
</evidence>
<feature type="binding site" evidence="4">
    <location>
        <position position="10"/>
    </location>
    <ligand>
        <name>substrate</name>
    </ligand>
</feature>
<keyword evidence="3 4" id="KW-0067">ATP-binding</keyword>
<dbReference type="InterPro" id="IPR004821">
    <property type="entry name" value="Cyt_trans-like"/>
</dbReference>
<comment type="cofactor">
    <cofactor evidence="4">
        <name>Mg(2+)</name>
        <dbReference type="ChEBI" id="CHEBI:18420"/>
    </cofactor>
</comment>
<dbReference type="EC" id="2.7.7.3" evidence="4"/>
<sequence length="163" mass="18190">MGKSAIYPGTFDPITNGHLDLVTRAASMFERLILAVAASPSKKNLFRLEERVALATNITTHLPNVEVLGFSNLIVHFAHDQNVHILVRGLRAVSDFEHEMQLAHMNRDLMPNLETLFMISSKEWSFVSSSLVKQVALYGGDILPFVPEQIAQAVRFSIMSKTI</sequence>
<comment type="subcellular location">
    <subcellularLocation>
        <location evidence="4">Cytoplasm</location>
    </subcellularLocation>
</comment>
<dbReference type="GO" id="GO:0005524">
    <property type="term" value="F:ATP binding"/>
    <property type="evidence" value="ECO:0007669"/>
    <property type="project" value="UniProtKB-KW"/>
</dbReference>
<dbReference type="Proteomes" id="UP000683585">
    <property type="component" value="Chromosome"/>
</dbReference>
<keyword evidence="7" id="KW-1185">Reference proteome</keyword>
<dbReference type="AlphaFoldDB" id="A0A8E4EZU2"/>
<evidence type="ECO:0000256" key="4">
    <source>
        <dbReference type="HAMAP-Rule" id="MF_00151"/>
    </source>
</evidence>
<dbReference type="GO" id="GO:0015937">
    <property type="term" value="P:coenzyme A biosynthetic process"/>
    <property type="evidence" value="ECO:0007669"/>
    <property type="project" value="UniProtKB-UniRule"/>
</dbReference>
<dbReference type="PANTHER" id="PTHR21342:SF1">
    <property type="entry name" value="PHOSPHOPANTETHEINE ADENYLYLTRANSFERASE"/>
    <property type="match status" value="1"/>
</dbReference>
<protein>
    <recommendedName>
        <fullName evidence="4">Phosphopantetheine adenylyltransferase</fullName>
        <ecNumber evidence="4">2.7.7.3</ecNumber>
    </recommendedName>
    <alternativeName>
        <fullName evidence="4">Dephospho-CoA pyrophosphorylase</fullName>
    </alternativeName>
    <alternativeName>
        <fullName evidence="4">Pantetheine-phosphate adenylyltransferase</fullName>
        <shortName evidence="4">PPAT</shortName>
    </alternativeName>
</protein>